<proteinExistence type="predicted"/>
<gene>
    <name evidence="2" type="ORF">I8Y21_004528</name>
</gene>
<dbReference type="AlphaFoldDB" id="A0AAN5LCB6"/>
<evidence type="ECO:0000313" key="3">
    <source>
        <dbReference type="Proteomes" id="UP000856143"/>
    </source>
</evidence>
<reference evidence="2" key="1">
    <citation type="journal article" date="2018" name="Genome Biol.">
        <title>SKESA: strategic k-mer extension for scrupulous assemblies.</title>
        <authorList>
            <person name="Souvorov A."/>
            <person name="Agarwala R."/>
            <person name="Lipman D.J."/>
        </authorList>
    </citation>
    <scope>NUCLEOTIDE SEQUENCE</scope>
    <source>
        <strain evidence="2">R404</strain>
    </source>
</reference>
<dbReference type="Proteomes" id="UP000856143">
    <property type="component" value="Unassembled WGS sequence"/>
</dbReference>
<sequence length="210" mass="23712">MSDKSAISQAANHFLLQLVMELKTGNIRRCEALGIPPDVIRMLRDMTLEELQCVCSSKVSVLSFAVNSDNLIRLIDYAREECQRNERIDRALALGASIEIMRHYFGINGCDVAMRRRIAGITVRDGREYTLSDDELASVWHHWVRSSATDLYETSSLDALMLISEETNLSLTAVWRAVREYVTPRTRRSNLLKKRARGDRSPPDVAGGQA</sequence>
<dbReference type="InterPro" id="IPR021364">
    <property type="entry name" value="DUF2857"/>
</dbReference>
<reference evidence="2" key="2">
    <citation type="submission" date="2020-11" db="EMBL/GenBank/DDBJ databases">
        <authorList>
            <consortium name="NCBI Pathogen Detection Project"/>
        </authorList>
    </citation>
    <scope>NUCLEOTIDE SEQUENCE</scope>
    <source>
        <strain evidence="2">R404</strain>
    </source>
</reference>
<feature type="region of interest" description="Disordered" evidence="1">
    <location>
        <begin position="191"/>
        <end position="210"/>
    </location>
</feature>
<dbReference type="Pfam" id="PF11198">
    <property type="entry name" value="DUF2857"/>
    <property type="match status" value="1"/>
</dbReference>
<evidence type="ECO:0000256" key="1">
    <source>
        <dbReference type="SAM" id="MobiDB-lite"/>
    </source>
</evidence>
<accession>A0AAN5LCB6</accession>
<comment type="caution">
    <text evidence="2">The sequence shown here is derived from an EMBL/GenBank/DDBJ whole genome shotgun (WGS) entry which is preliminary data.</text>
</comment>
<organism evidence="2 3">
    <name type="scientific">Klebsiella oxytoca</name>
    <dbReference type="NCBI Taxonomy" id="571"/>
    <lineage>
        <taxon>Bacteria</taxon>
        <taxon>Pseudomonadati</taxon>
        <taxon>Pseudomonadota</taxon>
        <taxon>Gammaproteobacteria</taxon>
        <taxon>Enterobacterales</taxon>
        <taxon>Enterobacteriaceae</taxon>
        <taxon>Klebsiella/Raoultella group</taxon>
        <taxon>Klebsiella</taxon>
    </lineage>
</organism>
<name>A0AAN5LCB6_KLEOX</name>
<protein>
    <submittedName>
        <fullName evidence="2">DUF2857 domain-containing protein</fullName>
    </submittedName>
</protein>
<dbReference type="EMBL" id="DACSEO010000073">
    <property type="protein sequence ID" value="HAT1683772.1"/>
    <property type="molecule type" value="Genomic_DNA"/>
</dbReference>
<evidence type="ECO:0000313" key="2">
    <source>
        <dbReference type="EMBL" id="HAT1683772.1"/>
    </source>
</evidence>